<dbReference type="InterPro" id="IPR007037">
    <property type="entry name" value="SIP_rossman_dom"/>
</dbReference>
<dbReference type="PANTHER" id="PTHR30157">
    <property type="entry name" value="FERRIC REDUCTASE, NADPH-DEPENDENT"/>
    <property type="match status" value="1"/>
</dbReference>
<evidence type="ECO:0000313" key="3">
    <source>
        <dbReference type="Proteomes" id="UP000199137"/>
    </source>
</evidence>
<reference evidence="2 3" key="1">
    <citation type="submission" date="2016-10" db="EMBL/GenBank/DDBJ databases">
        <authorList>
            <person name="de Groot N.N."/>
        </authorList>
    </citation>
    <scope>NUCLEOTIDE SEQUENCE [LARGE SCALE GENOMIC DNA]</scope>
    <source>
        <strain evidence="2 3">DSM 44637</strain>
    </source>
</reference>
<proteinExistence type="predicted"/>
<dbReference type="GO" id="GO:0016491">
    <property type="term" value="F:oxidoreductase activity"/>
    <property type="evidence" value="ECO:0007669"/>
    <property type="project" value="InterPro"/>
</dbReference>
<dbReference type="InterPro" id="IPR017938">
    <property type="entry name" value="Riboflavin_synthase-like_b-brl"/>
</dbReference>
<dbReference type="Proteomes" id="UP000199137">
    <property type="component" value="Unassembled WGS sequence"/>
</dbReference>
<dbReference type="InterPro" id="IPR017927">
    <property type="entry name" value="FAD-bd_FR_type"/>
</dbReference>
<feature type="domain" description="FAD-binding FR-type" evidence="1">
    <location>
        <begin position="11"/>
        <end position="136"/>
    </location>
</feature>
<dbReference type="CDD" id="cd06193">
    <property type="entry name" value="siderophore_interacting"/>
    <property type="match status" value="1"/>
</dbReference>
<dbReference type="EMBL" id="FOWC01000006">
    <property type="protein sequence ID" value="SFP65291.1"/>
    <property type="molecule type" value="Genomic_DNA"/>
</dbReference>
<dbReference type="OrthoDB" id="3291337at2"/>
<dbReference type="STRING" id="112413.SAMN05421854_106173"/>
<dbReference type="InterPro" id="IPR013113">
    <property type="entry name" value="SIP_FAD-bd"/>
</dbReference>
<accession>A0A1I5S3W7</accession>
<protein>
    <submittedName>
        <fullName evidence="2">NADPH-dependent ferric siderophore reductase, contains FAD-binding and SIP domains</fullName>
    </submittedName>
</protein>
<dbReference type="Pfam" id="PF04954">
    <property type="entry name" value="SIP"/>
    <property type="match status" value="1"/>
</dbReference>
<dbReference type="RefSeq" id="WP_093574614.1">
    <property type="nucleotide sequence ID" value="NZ_FOWC01000006.1"/>
</dbReference>
<dbReference type="PROSITE" id="PS51384">
    <property type="entry name" value="FAD_FR"/>
    <property type="match status" value="1"/>
</dbReference>
<dbReference type="Gene3D" id="3.40.50.80">
    <property type="entry name" value="Nucleotide-binding domain of ferredoxin-NADP reductase (FNR) module"/>
    <property type="match status" value="1"/>
</dbReference>
<dbReference type="InterPro" id="IPR039261">
    <property type="entry name" value="FNR_nucleotide-bd"/>
</dbReference>
<evidence type="ECO:0000259" key="1">
    <source>
        <dbReference type="PROSITE" id="PS51384"/>
    </source>
</evidence>
<dbReference type="SUPFAM" id="SSF63380">
    <property type="entry name" value="Riboflavin synthase domain-like"/>
    <property type="match status" value="1"/>
</dbReference>
<organism evidence="2 3">
    <name type="scientific">Amycolatopsis rubida</name>
    <dbReference type="NCBI Taxonomy" id="112413"/>
    <lineage>
        <taxon>Bacteria</taxon>
        <taxon>Bacillati</taxon>
        <taxon>Actinomycetota</taxon>
        <taxon>Actinomycetes</taxon>
        <taxon>Pseudonocardiales</taxon>
        <taxon>Pseudonocardiaceae</taxon>
        <taxon>Amycolatopsis</taxon>
    </lineage>
</organism>
<dbReference type="Pfam" id="PF08021">
    <property type="entry name" value="FAD_binding_9"/>
    <property type="match status" value="1"/>
</dbReference>
<dbReference type="Gene3D" id="2.40.30.10">
    <property type="entry name" value="Translation factors"/>
    <property type="match status" value="1"/>
</dbReference>
<evidence type="ECO:0000313" key="2">
    <source>
        <dbReference type="EMBL" id="SFP65291.1"/>
    </source>
</evidence>
<gene>
    <name evidence="2" type="ORF">SAMN05421854_106173</name>
</gene>
<dbReference type="AlphaFoldDB" id="A0A1I5S3W7"/>
<dbReference type="InterPro" id="IPR039374">
    <property type="entry name" value="SIP_fam"/>
</dbReference>
<name>A0A1I5S3W7_9PSEU</name>
<sequence length="284" mass="31019">MTVDLLGTEPTVHFEAEVLAVAPLGESLVRVTFGGPGMRDVTTCGPDQRIKIFLPREPGAGARVPTGEDWYRRYREIPEAERPYMRTYTIRAARPGEIDVDFVRHGDSGPATRWAAAVKPGDRVVVYGPNARFEDDGDPARRGADYGAPADASWQLIAGDETALPAIGGIVESLAPGQRAYVFAEVPVAADCQEWQTAGEVTVTWLPRDGAPAGTSAALLAAVREADLPAEPGYAWLAGEARQVRDLRRHLVGERGMDRKRIDFCGYWRYGKSEDAPFEPEPRD</sequence>
<dbReference type="PANTHER" id="PTHR30157:SF0">
    <property type="entry name" value="NADPH-DEPENDENT FERRIC-CHELATE REDUCTASE"/>
    <property type="match status" value="1"/>
</dbReference>